<dbReference type="InterPro" id="IPR036291">
    <property type="entry name" value="NAD(P)-bd_dom_sf"/>
</dbReference>
<dbReference type="Proteomes" id="UP000662904">
    <property type="component" value="Chromosome"/>
</dbReference>
<name>A0A8A0RML5_9FIRM</name>
<keyword evidence="2" id="KW-0808">Transferase</keyword>
<gene>
    <name evidence="2" type="primary">pigE_1</name>
    <name evidence="2" type="ORF">H0A61_01195</name>
</gene>
<dbReference type="EMBL" id="CP059066">
    <property type="protein sequence ID" value="QSQ08850.1"/>
    <property type="molecule type" value="Genomic_DNA"/>
</dbReference>
<dbReference type="EC" id="2.6.1.-" evidence="2"/>
<dbReference type="RefSeq" id="WP_206709052.1">
    <property type="nucleotide sequence ID" value="NZ_CP059066.1"/>
</dbReference>
<feature type="domain" description="Quinate/shikimate 5-dehydrogenase/glutamyl-tRNA reductase" evidence="1">
    <location>
        <begin position="139"/>
        <end position="255"/>
    </location>
</feature>
<dbReference type="Pfam" id="PF01488">
    <property type="entry name" value="Shikimate_DH"/>
    <property type="match status" value="1"/>
</dbReference>
<dbReference type="GO" id="GO:0008483">
    <property type="term" value="F:transaminase activity"/>
    <property type="evidence" value="ECO:0007669"/>
    <property type="project" value="UniProtKB-KW"/>
</dbReference>
<proteinExistence type="predicted"/>
<evidence type="ECO:0000259" key="1">
    <source>
        <dbReference type="Pfam" id="PF01488"/>
    </source>
</evidence>
<dbReference type="AlphaFoldDB" id="A0A8A0RML5"/>
<keyword evidence="2" id="KW-0032">Aminotransferase</keyword>
<accession>A0A8A0RML5</accession>
<keyword evidence="3" id="KW-1185">Reference proteome</keyword>
<dbReference type="KEGG" id="kme:H0A61_01195"/>
<evidence type="ECO:0000313" key="2">
    <source>
        <dbReference type="EMBL" id="QSQ08850.1"/>
    </source>
</evidence>
<organism evidence="2 3">
    <name type="scientific">Koleobacter methoxysyntrophicus</name>
    <dbReference type="NCBI Taxonomy" id="2751313"/>
    <lineage>
        <taxon>Bacteria</taxon>
        <taxon>Bacillati</taxon>
        <taxon>Bacillota</taxon>
        <taxon>Clostridia</taxon>
        <taxon>Koleobacterales</taxon>
        <taxon>Koleobacteraceae</taxon>
        <taxon>Koleobacter</taxon>
    </lineage>
</organism>
<dbReference type="Gene3D" id="3.40.50.720">
    <property type="entry name" value="NAD(P)-binding Rossmann-like Domain"/>
    <property type="match status" value="1"/>
</dbReference>
<sequence length="360" mass="39291">MDTFAFIIHPLDIADVYRKFPLLERFPRKITEGILNILPPLKVSHITGVKSPYNEIEGWFVGCPLTSEQMIKLPADYAVRKIIKTGKLAERLGAKILGLGAFTSVVGDAGITVAKNLNIPVTTGNSYTVATAIEGTKKAAAIMGIDYRNAEVLIIGATGSIGRVCAQSLAREAKFLTLAGRDEGKLEGLAERILKETGLAVRLTKNVKQAVRKADIIITVTSSVDSVIESGDLKPGCVVCDVARPRDVSKKVAEERKDVLVIEGGVVDVPGDVEFNFNFGFPPKKSYACMAETMILALEKRYESFTLGRELTLEQVDEISQLAKKHGFKLSGFRSFEREVTPEHIMAIKENARRARVSGL</sequence>
<reference evidence="2" key="1">
    <citation type="submission" date="2020-07" db="EMBL/GenBank/DDBJ databases">
        <title>Koleobacter methoxysyntrophicus gen. nov., sp. nov., a novel anaerobic bacterium isolated from deep subsurface oil field and proposal of Koleobacterales ord. nov. in the phylum Firmicutes.</title>
        <authorList>
            <person name="Sakamoto S."/>
            <person name="Tamaki H."/>
        </authorList>
    </citation>
    <scope>NUCLEOTIDE SEQUENCE</scope>
    <source>
        <strain evidence="2">NRmbB1</strain>
    </source>
</reference>
<dbReference type="SUPFAM" id="SSF51735">
    <property type="entry name" value="NAD(P)-binding Rossmann-fold domains"/>
    <property type="match status" value="1"/>
</dbReference>
<evidence type="ECO:0000313" key="3">
    <source>
        <dbReference type="Proteomes" id="UP000662904"/>
    </source>
</evidence>
<dbReference type="InterPro" id="IPR006151">
    <property type="entry name" value="Shikm_DH/Glu-tRNA_Rdtase"/>
</dbReference>
<protein>
    <submittedName>
        <fullName evidence="2">Aminotransferase PigE</fullName>
        <ecNumber evidence="2">2.6.1.-</ecNumber>
    </submittedName>
</protein>